<keyword evidence="3" id="KW-1185">Reference proteome</keyword>
<feature type="compositionally biased region" description="Low complexity" evidence="1">
    <location>
        <begin position="119"/>
        <end position="137"/>
    </location>
</feature>
<evidence type="ECO:0000256" key="1">
    <source>
        <dbReference type="SAM" id="MobiDB-lite"/>
    </source>
</evidence>
<proteinExistence type="predicted"/>
<reference evidence="3" key="1">
    <citation type="journal article" date="2017" name="Nat. Ecol. Evol.">
        <title>Genome expansion and lineage-specific genetic innovations in the forest pathogenic fungi Armillaria.</title>
        <authorList>
            <person name="Sipos G."/>
            <person name="Prasanna A.N."/>
            <person name="Walter M.C."/>
            <person name="O'Connor E."/>
            <person name="Balint B."/>
            <person name="Krizsan K."/>
            <person name="Kiss B."/>
            <person name="Hess J."/>
            <person name="Varga T."/>
            <person name="Slot J."/>
            <person name="Riley R."/>
            <person name="Boka B."/>
            <person name="Rigling D."/>
            <person name="Barry K."/>
            <person name="Lee J."/>
            <person name="Mihaltcheva S."/>
            <person name="LaButti K."/>
            <person name="Lipzen A."/>
            <person name="Waldron R."/>
            <person name="Moloney N.M."/>
            <person name="Sperisen C."/>
            <person name="Kredics L."/>
            <person name="Vagvoelgyi C."/>
            <person name="Patrignani A."/>
            <person name="Fitzpatrick D."/>
            <person name="Nagy I."/>
            <person name="Doyle S."/>
            <person name="Anderson J.B."/>
            <person name="Grigoriev I.V."/>
            <person name="Gueldener U."/>
            <person name="Muensterkoetter M."/>
            <person name="Nagy L.G."/>
        </authorList>
    </citation>
    <scope>NUCLEOTIDE SEQUENCE [LARGE SCALE GENOMIC DNA]</scope>
    <source>
        <strain evidence="3">Ar21-2</strain>
    </source>
</reference>
<organism evidence="2 3">
    <name type="scientific">Armillaria gallica</name>
    <name type="common">Bulbous honey fungus</name>
    <name type="synonym">Armillaria bulbosa</name>
    <dbReference type="NCBI Taxonomy" id="47427"/>
    <lineage>
        <taxon>Eukaryota</taxon>
        <taxon>Fungi</taxon>
        <taxon>Dikarya</taxon>
        <taxon>Basidiomycota</taxon>
        <taxon>Agaricomycotina</taxon>
        <taxon>Agaricomycetes</taxon>
        <taxon>Agaricomycetidae</taxon>
        <taxon>Agaricales</taxon>
        <taxon>Marasmiineae</taxon>
        <taxon>Physalacriaceae</taxon>
        <taxon>Armillaria</taxon>
    </lineage>
</organism>
<sequence length="205" mass="22220">MPVIVLSPTTSSTKSTPYVFQSPTPLSPGTLEERLVEFELVENCYSRPATPYLCCINSNGDIRTLTNALTPFDPNDLWCPPNLWDNLALPLRLFPSVTNWDAPIPPARECTPTPVASTSHLHVPSPSNSSHSNSGSSCQLRDPYDEESSLHQESISGRLQGMDAGQALPDMEHINGIIGHGSPSLFPVLTIHKLPPTPPNTTNDA</sequence>
<dbReference type="InParanoid" id="A0A2H3DCE9"/>
<name>A0A2H3DCE9_ARMGA</name>
<evidence type="ECO:0000313" key="3">
    <source>
        <dbReference type="Proteomes" id="UP000217790"/>
    </source>
</evidence>
<protein>
    <submittedName>
        <fullName evidence="2">Uncharacterized protein</fullName>
    </submittedName>
</protein>
<accession>A0A2H3DCE9</accession>
<dbReference type="Proteomes" id="UP000217790">
    <property type="component" value="Unassembled WGS sequence"/>
</dbReference>
<gene>
    <name evidence="2" type="ORF">ARMGADRAFT_1086979</name>
</gene>
<dbReference type="AlphaFoldDB" id="A0A2H3DCE9"/>
<evidence type="ECO:0000313" key="2">
    <source>
        <dbReference type="EMBL" id="PBK85933.1"/>
    </source>
</evidence>
<dbReference type="EMBL" id="KZ293687">
    <property type="protein sequence ID" value="PBK85933.1"/>
    <property type="molecule type" value="Genomic_DNA"/>
</dbReference>
<feature type="region of interest" description="Disordered" evidence="1">
    <location>
        <begin position="111"/>
        <end position="153"/>
    </location>
</feature>